<feature type="compositionally biased region" description="Pro residues" evidence="1">
    <location>
        <begin position="388"/>
        <end position="438"/>
    </location>
</feature>
<protein>
    <submittedName>
        <fullName evidence="2">Uncharacterized protein</fullName>
    </submittedName>
</protein>
<sequence>MAAEVTQLCTSVFATVNEARKNAISRVQETLKAVSARYLSDSHPVLYHSFIFNALDNVRSGFGLSWWHQHRACGDGCTGRAHSRLTVEIYKDIPSDNIYDQNAMTKWPIPSATVTATVLTDDCERSQLLPSRILKTSANAGGKSCQHSYGKNMAQISRHASHQLGTDAEPATRQRTITPTSCGLPESADEYGSAAVQRRCQWPPLGGHLQQQQPKVELAAYRGLGHHAYEGVAQQQHSSVQQNQPQLAGKIKEEEQDLQHRPRSGITRIDNRSQSPSHTLLAMLLVLFLGVGGGGKALAQSTNRTCPAYTTDTALAKCTPLLQNCMLYMYCPNPCNTNVDRFSFVNVTSCSLTGKTFITTSSCGAITCLAPPSLPPPNRPLQFLVLKQPPPPPRPPSPQPSSPPPAPKQPLSKQPPLPGPPPSPRPPPVRRPPWPPQQPWIQSDAPPPDSYPSYYTPPDEVTFLPPPPSPKKMSPPKPKPPPSPPPPSPPPPPPPRPRRRPPPSEVQIAVQPPPALPPPTPPPLSPPTLPPPPPPTLPPPPPPTPLSPPPPPPPPPPP</sequence>
<keyword evidence="3" id="KW-1185">Reference proteome</keyword>
<name>A0A8J4CXG1_9CHLO</name>
<dbReference type="PANTHER" id="PTHR45691:SF6">
    <property type="entry name" value="PROTEIN DIAPHANOUS"/>
    <property type="match status" value="1"/>
</dbReference>
<evidence type="ECO:0000313" key="2">
    <source>
        <dbReference type="EMBL" id="GIL90866.1"/>
    </source>
</evidence>
<comment type="caution">
    <text evidence="2">The sequence shown here is derived from an EMBL/GenBank/DDBJ whole genome shotgun (WGS) entry which is preliminary data.</text>
</comment>
<proteinExistence type="predicted"/>
<evidence type="ECO:0000256" key="1">
    <source>
        <dbReference type="SAM" id="MobiDB-lite"/>
    </source>
</evidence>
<accession>A0A8J4CXG1</accession>
<feature type="compositionally biased region" description="Pro residues" evidence="1">
    <location>
        <begin position="511"/>
        <end position="558"/>
    </location>
</feature>
<dbReference type="EMBL" id="BNCP01000061">
    <property type="protein sequence ID" value="GIL90866.1"/>
    <property type="molecule type" value="Genomic_DNA"/>
</dbReference>
<dbReference type="PANTHER" id="PTHR45691">
    <property type="entry name" value="PROTEIN DIAPHANOUS"/>
    <property type="match status" value="1"/>
</dbReference>
<gene>
    <name evidence="2" type="ORF">Vretifemale_18589</name>
</gene>
<feature type="region of interest" description="Disordered" evidence="1">
    <location>
        <begin position="379"/>
        <end position="558"/>
    </location>
</feature>
<dbReference type="GO" id="GO:0005884">
    <property type="term" value="C:actin filament"/>
    <property type="evidence" value="ECO:0007669"/>
    <property type="project" value="TreeGrafter"/>
</dbReference>
<dbReference type="PRINTS" id="PR01217">
    <property type="entry name" value="PRICHEXTENSN"/>
</dbReference>
<dbReference type="GO" id="GO:0030041">
    <property type="term" value="P:actin filament polymerization"/>
    <property type="evidence" value="ECO:0007669"/>
    <property type="project" value="TreeGrafter"/>
</dbReference>
<dbReference type="AlphaFoldDB" id="A0A8J4CXG1"/>
<feature type="region of interest" description="Disordered" evidence="1">
    <location>
        <begin position="162"/>
        <end position="188"/>
    </location>
</feature>
<organism evidence="2 3">
    <name type="scientific">Volvox reticuliferus</name>
    <dbReference type="NCBI Taxonomy" id="1737510"/>
    <lineage>
        <taxon>Eukaryota</taxon>
        <taxon>Viridiplantae</taxon>
        <taxon>Chlorophyta</taxon>
        <taxon>core chlorophytes</taxon>
        <taxon>Chlorophyceae</taxon>
        <taxon>CS clade</taxon>
        <taxon>Chlamydomonadales</taxon>
        <taxon>Volvocaceae</taxon>
        <taxon>Volvox</taxon>
    </lineage>
</organism>
<feature type="non-terminal residue" evidence="2">
    <location>
        <position position="558"/>
    </location>
</feature>
<dbReference type="OrthoDB" id="552599at2759"/>
<evidence type="ECO:0000313" key="3">
    <source>
        <dbReference type="Proteomes" id="UP000747110"/>
    </source>
</evidence>
<feature type="compositionally biased region" description="Pro residues" evidence="1">
    <location>
        <begin position="464"/>
        <end position="495"/>
    </location>
</feature>
<reference evidence="2" key="1">
    <citation type="journal article" date="2021" name="Proc. Natl. Acad. Sci. U.S.A.">
        <title>Three genomes in the algal genus Volvox reveal the fate of a haploid sex-determining region after a transition to homothallism.</title>
        <authorList>
            <person name="Yamamoto K."/>
            <person name="Hamaji T."/>
            <person name="Kawai-Toyooka H."/>
            <person name="Matsuzaki R."/>
            <person name="Takahashi F."/>
            <person name="Nishimura Y."/>
            <person name="Kawachi M."/>
            <person name="Noguchi H."/>
            <person name="Minakuchi Y."/>
            <person name="Umen J.G."/>
            <person name="Toyoda A."/>
            <person name="Nozaki H."/>
        </authorList>
    </citation>
    <scope>NUCLEOTIDE SEQUENCE</scope>
    <source>
        <strain evidence="2">NIES-3786</strain>
    </source>
</reference>
<dbReference type="Proteomes" id="UP000747110">
    <property type="component" value="Unassembled WGS sequence"/>
</dbReference>
<dbReference type="InterPro" id="IPR051412">
    <property type="entry name" value="Formin_Homology_Diaphanous_sf"/>
</dbReference>